<dbReference type="Proteomes" id="UP001255856">
    <property type="component" value="Unassembled WGS sequence"/>
</dbReference>
<keyword evidence="4" id="KW-0446">Lipid-binding</keyword>
<proteinExistence type="predicted"/>
<keyword evidence="3" id="KW-0445">Lipid transport</keyword>
<evidence type="ECO:0000256" key="1">
    <source>
        <dbReference type="ARBA" id="ARBA00004370"/>
    </source>
</evidence>
<evidence type="ECO:0000256" key="5">
    <source>
        <dbReference type="ARBA" id="ARBA00023136"/>
    </source>
</evidence>
<evidence type="ECO:0000256" key="4">
    <source>
        <dbReference type="ARBA" id="ARBA00023121"/>
    </source>
</evidence>
<dbReference type="EMBL" id="JASFZW010000009">
    <property type="protein sequence ID" value="KAK2076548.1"/>
    <property type="molecule type" value="Genomic_DNA"/>
</dbReference>
<evidence type="ECO:0000313" key="7">
    <source>
        <dbReference type="EMBL" id="KAK2076548.1"/>
    </source>
</evidence>
<dbReference type="GO" id="GO:0008289">
    <property type="term" value="F:lipid binding"/>
    <property type="evidence" value="ECO:0007669"/>
    <property type="project" value="UniProtKB-KW"/>
</dbReference>
<evidence type="ECO:0000256" key="3">
    <source>
        <dbReference type="ARBA" id="ARBA00023055"/>
    </source>
</evidence>
<evidence type="ECO:0000259" key="6">
    <source>
        <dbReference type="PROSITE" id="PS51847"/>
    </source>
</evidence>
<organism evidence="7 8">
    <name type="scientific">Prototheca wickerhamii</name>
    <dbReference type="NCBI Taxonomy" id="3111"/>
    <lineage>
        <taxon>Eukaryota</taxon>
        <taxon>Viridiplantae</taxon>
        <taxon>Chlorophyta</taxon>
        <taxon>core chlorophytes</taxon>
        <taxon>Trebouxiophyceae</taxon>
        <taxon>Chlorellales</taxon>
        <taxon>Chlorellaceae</taxon>
        <taxon>Prototheca</taxon>
    </lineage>
</organism>
<evidence type="ECO:0000313" key="8">
    <source>
        <dbReference type="Proteomes" id="UP001255856"/>
    </source>
</evidence>
<dbReference type="GO" id="GO:0016020">
    <property type="term" value="C:membrane"/>
    <property type="evidence" value="ECO:0007669"/>
    <property type="project" value="UniProtKB-SubCell"/>
</dbReference>
<feature type="domain" description="SMP-LTD" evidence="6">
    <location>
        <begin position="1"/>
        <end position="64"/>
    </location>
</feature>
<dbReference type="AlphaFoldDB" id="A0AAD9MKK9"/>
<comment type="subcellular location">
    <subcellularLocation>
        <location evidence="1">Membrane</location>
    </subcellularLocation>
</comment>
<sequence>MQSGTPWLKDLVKQLWPYASNALEAMAGEMLPDILAASRPSFVHDLKLKKFELGKVEPKITNIK</sequence>
<evidence type="ECO:0000256" key="2">
    <source>
        <dbReference type="ARBA" id="ARBA00022448"/>
    </source>
</evidence>
<name>A0AAD9MKK9_PROWI</name>
<reference evidence="7" key="1">
    <citation type="submission" date="2021-01" db="EMBL/GenBank/DDBJ databases">
        <authorList>
            <person name="Eckstrom K.M.E."/>
        </authorList>
    </citation>
    <scope>NUCLEOTIDE SEQUENCE</scope>
    <source>
        <strain evidence="7">UVCC 0001</strain>
    </source>
</reference>
<accession>A0AAD9MKK9</accession>
<dbReference type="InterPro" id="IPR031468">
    <property type="entry name" value="SMP_LBD"/>
</dbReference>
<gene>
    <name evidence="7" type="ORF">QBZ16_005308</name>
</gene>
<comment type="caution">
    <text evidence="7">The sequence shown here is derived from an EMBL/GenBank/DDBJ whole genome shotgun (WGS) entry which is preliminary data.</text>
</comment>
<protein>
    <recommendedName>
        <fullName evidence="6">SMP-LTD domain-containing protein</fullName>
    </recommendedName>
</protein>
<dbReference type="GO" id="GO:0006869">
    <property type="term" value="P:lipid transport"/>
    <property type="evidence" value="ECO:0007669"/>
    <property type="project" value="UniProtKB-KW"/>
</dbReference>
<keyword evidence="2" id="KW-0813">Transport</keyword>
<keyword evidence="8" id="KW-1185">Reference proteome</keyword>
<dbReference type="PROSITE" id="PS51847">
    <property type="entry name" value="SMP"/>
    <property type="match status" value="1"/>
</dbReference>
<keyword evidence="5" id="KW-0472">Membrane</keyword>